<protein>
    <recommendedName>
        <fullName evidence="3">Transcriptional regulator, AbiEi antitoxin, Type IV TA system</fullName>
    </recommendedName>
</protein>
<sequence length="269" mass="29630">MPANRRRLALAQVASVAATSARSEEPVFTHTTAALLWGLPLWRVPAAVHVYARHSRGRDASRLKTAHVVALEPHDVVRHRGVLVTSLERTMLDVARTEPVTDALVVADACLRHGADGDAVRELAAGHRGRRGIARAREVLGLADGGAESPWESFTRLHVLAAGLPGPRLQIEVSTSRGNYRADMGWDAWRQLIEFDGKVKYRELANGDPDAVLMAEKRRQDALVESGWKILRLTSADFRDVEGLHHRLRALAPTAERAGLTPRPHLLLR</sequence>
<organism evidence="1 2">
    <name type="scientific">Flavimobilis soli</name>
    <dbReference type="NCBI Taxonomy" id="442709"/>
    <lineage>
        <taxon>Bacteria</taxon>
        <taxon>Bacillati</taxon>
        <taxon>Actinomycetota</taxon>
        <taxon>Actinomycetes</taxon>
        <taxon>Micrococcales</taxon>
        <taxon>Jonesiaceae</taxon>
        <taxon>Flavimobilis</taxon>
    </lineage>
</organism>
<evidence type="ECO:0000313" key="2">
    <source>
        <dbReference type="Proteomes" id="UP000221394"/>
    </source>
</evidence>
<dbReference type="AlphaFoldDB" id="A0A2A9EF22"/>
<dbReference type="SUPFAM" id="SSF52980">
    <property type="entry name" value="Restriction endonuclease-like"/>
    <property type="match status" value="1"/>
</dbReference>
<dbReference type="Proteomes" id="UP000221394">
    <property type="component" value="Unassembled WGS sequence"/>
</dbReference>
<keyword evidence="2" id="KW-1185">Reference proteome</keyword>
<accession>A0A2A9EF22</accession>
<dbReference type="InterPro" id="IPR011335">
    <property type="entry name" value="Restrct_endonuc-II-like"/>
</dbReference>
<reference evidence="1 2" key="1">
    <citation type="submission" date="2017-10" db="EMBL/GenBank/DDBJ databases">
        <title>Sequencing the genomes of 1000 actinobacteria strains.</title>
        <authorList>
            <person name="Klenk H.-P."/>
        </authorList>
    </citation>
    <scope>NUCLEOTIDE SEQUENCE [LARGE SCALE GENOMIC DNA]</scope>
    <source>
        <strain evidence="1 2">DSM 21574</strain>
    </source>
</reference>
<gene>
    <name evidence="1" type="ORF">ATL41_1889</name>
</gene>
<evidence type="ECO:0000313" key="1">
    <source>
        <dbReference type="EMBL" id="PFG37141.1"/>
    </source>
</evidence>
<dbReference type="EMBL" id="PDJH01000001">
    <property type="protein sequence ID" value="PFG37141.1"/>
    <property type="molecule type" value="Genomic_DNA"/>
</dbReference>
<proteinExistence type="predicted"/>
<name>A0A2A9EF22_9MICO</name>
<comment type="caution">
    <text evidence="1">The sequence shown here is derived from an EMBL/GenBank/DDBJ whole genome shotgun (WGS) entry which is preliminary data.</text>
</comment>
<evidence type="ECO:0008006" key="3">
    <source>
        <dbReference type="Google" id="ProtNLM"/>
    </source>
</evidence>